<dbReference type="InterPro" id="IPR011009">
    <property type="entry name" value="Kinase-like_dom_sf"/>
</dbReference>
<name>A0A9P3CTF9_9PEZI</name>
<dbReference type="GO" id="GO:0004672">
    <property type="term" value="F:protein kinase activity"/>
    <property type="evidence" value="ECO:0007669"/>
    <property type="project" value="InterPro"/>
</dbReference>
<dbReference type="SUPFAM" id="SSF56112">
    <property type="entry name" value="Protein kinase-like (PK-like)"/>
    <property type="match status" value="1"/>
</dbReference>
<protein>
    <recommendedName>
        <fullName evidence="1">Protein kinase domain-containing protein</fullName>
    </recommendedName>
</protein>
<dbReference type="AlphaFoldDB" id="A0A9P3CTF9"/>
<evidence type="ECO:0000313" key="2">
    <source>
        <dbReference type="EMBL" id="GIZ48634.1"/>
    </source>
</evidence>
<keyword evidence="3" id="KW-1185">Reference proteome</keyword>
<dbReference type="Gene3D" id="1.10.510.10">
    <property type="entry name" value="Transferase(Phosphotransferase) domain 1"/>
    <property type="match status" value="1"/>
</dbReference>
<dbReference type="InterPro" id="IPR000719">
    <property type="entry name" value="Prot_kinase_dom"/>
</dbReference>
<dbReference type="RefSeq" id="XP_044663121.1">
    <property type="nucleotide sequence ID" value="XM_044807186.1"/>
</dbReference>
<dbReference type="GO" id="GO:0005524">
    <property type="term" value="F:ATP binding"/>
    <property type="evidence" value="ECO:0007669"/>
    <property type="project" value="InterPro"/>
</dbReference>
<evidence type="ECO:0000259" key="1">
    <source>
        <dbReference type="PROSITE" id="PS50011"/>
    </source>
</evidence>
<comment type="caution">
    <text evidence="2">The sequence shown here is derived from an EMBL/GenBank/DDBJ whole genome shotgun (WGS) entry which is preliminary data.</text>
</comment>
<dbReference type="PROSITE" id="PS50011">
    <property type="entry name" value="PROTEIN_KINASE_DOM"/>
    <property type="match status" value="1"/>
</dbReference>
<evidence type="ECO:0000313" key="3">
    <source>
        <dbReference type="Proteomes" id="UP000825890"/>
    </source>
</evidence>
<dbReference type="EMBL" id="BOLY01000008">
    <property type="protein sequence ID" value="GIZ48634.1"/>
    <property type="molecule type" value="Genomic_DNA"/>
</dbReference>
<organism evidence="2 3">
    <name type="scientific">Cercospora kikuchii</name>
    <dbReference type="NCBI Taxonomy" id="84275"/>
    <lineage>
        <taxon>Eukaryota</taxon>
        <taxon>Fungi</taxon>
        <taxon>Dikarya</taxon>
        <taxon>Ascomycota</taxon>
        <taxon>Pezizomycotina</taxon>
        <taxon>Dothideomycetes</taxon>
        <taxon>Dothideomycetidae</taxon>
        <taxon>Mycosphaerellales</taxon>
        <taxon>Mycosphaerellaceae</taxon>
        <taxon>Cercospora</taxon>
    </lineage>
</organism>
<accession>A0A9P3CTF9</accession>
<proteinExistence type="predicted"/>
<feature type="domain" description="Protein kinase" evidence="1">
    <location>
        <begin position="96"/>
        <end position="327"/>
    </location>
</feature>
<reference evidence="2 3" key="1">
    <citation type="submission" date="2021-01" db="EMBL/GenBank/DDBJ databases">
        <title>Cercospora kikuchii MAFF 305040 whole genome shotgun sequence.</title>
        <authorList>
            <person name="Kashiwa T."/>
            <person name="Suzuki T."/>
        </authorList>
    </citation>
    <scope>NUCLEOTIDE SEQUENCE [LARGE SCALE GENOMIC DNA]</scope>
    <source>
        <strain evidence="2 3">MAFF 305040</strain>
    </source>
</reference>
<gene>
    <name evidence="2" type="ORF">CKM354_001168600</name>
</gene>
<dbReference type="Proteomes" id="UP000825890">
    <property type="component" value="Unassembled WGS sequence"/>
</dbReference>
<sequence>MATDTHQESYAVGDIIRLHTDSLDNAPRTIQAKIILLHQPFTLSCVATVEINANDLDITDSAIGPAKAILKLYDRRFASQLRKDEKCEPWTEATEDAYVSTVRSGEAAEFVRRLNDESIDFREPEEGWSTAENEAYLQNMCSDYFSDETKAYDVMKSLQGKQIPRLYSAVSLPLERRNFGESFDQDTDLLCIPGILLEYIPGPTLSTMTDVIPRQSWQGIVEQAVQNVRAYSSLGFLNRDVRPSNFVVNEQVPDGHERRVVMIDFAVCEFREDDQSDDEWGRMKWSEDEENAVGCVMQMKLERVGFDLEYERSSQWHMYAMGEDDEY</sequence>
<dbReference type="OrthoDB" id="5134445at2759"/>
<dbReference type="GeneID" id="68297261"/>